<reference evidence="1 2" key="1">
    <citation type="submission" date="2016-10" db="EMBL/GenBank/DDBJ databases">
        <title>The genome sequence of Colletotrichum fioriniae PJ7.</title>
        <authorList>
            <person name="Baroncelli R."/>
        </authorList>
    </citation>
    <scope>NUCLEOTIDE SEQUENCE [LARGE SCALE GENOMIC DNA]</scope>
    <source>
        <strain evidence="1 2">Tom-12</strain>
    </source>
</reference>
<dbReference type="GeneID" id="85402394"/>
<dbReference type="RefSeq" id="XP_060386789.1">
    <property type="nucleotide sequence ID" value="XM_060518156.1"/>
</dbReference>
<organism evidence="1 2">
    <name type="scientific">Colletotrichum tamarilloi</name>
    <dbReference type="NCBI Taxonomy" id="1209934"/>
    <lineage>
        <taxon>Eukaryota</taxon>
        <taxon>Fungi</taxon>
        <taxon>Dikarya</taxon>
        <taxon>Ascomycota</taxon>
        <taxon>Pezizomycotina</taxon>
        <taxon>Sordariomycetes</taxon>
        <taxon>Hypocreomycetidae</taxon>
        <taxon>Glomerellales</taxon>
        <taxon>Glomerellaceae</taxon>
        <taxon>Colletotrichum</taxon>
        <taxon>Colletotrichum acutatum species complex</taxon>
    </lineage>
</organism>
<protein>
    <submittedName>
        <fullName evidence="1">Uncharacterized protein</fullName>
    </submittedName>
</protein>
<dbReference type="Proteomes" id="UP001227543">
    <property type="component" value="Unassembled WGS sequence"/>
</dbReference>
<keyword evidence="2" id="KW-1185">Reference proteome</keyword>
<sequence length="49" mass="5580">MHAPFSLRCPSIEFLPRPRPESPCRTSFAAFLVPDIIRQRRTLLAEALA</sequence>
<evidence type="ECO:0000313" key="1">
    <source>
        <dbReference type="EMBL" id="KAK1508331.1"/>
    </source>
</evidence>
<gene>
    <name evidence="1" type="ORF">CTAM01_02117</name>
</gene>
<dbReference type="EMBL" id="MLFU01000005">
    <property type="protein sequence ID" value="KAK1508331.1"/>
    <property type="molecule type" value="Genomic_DNA"/>
</dbReference>
<name>A0ABQ9RMW2_9PEZI</name>
<accession>A0ABQ9RMW2</accession>
<evidence type="ECO:0000313" key="2">
    <source>
        <dbReference type="Proteomes" id="UP001227543"/>
    </source>
</evidence>
<proteinExistence type="predicted"/>
<comment type="caution">
    <text evidence="1">The sequence shown here is derived from an EMBL/GenBank/DDBJ whole genome shotgun (WGS) entry which is preliminary data.</text>
</comment>